<dbReference type="InterPro" id="IPR036034">
    <property type="entry name" value="PDZ_sf"/>
</dbReference>
<dbReference type="SUPFAM" id="SSF50156">
    <property type="entry name" value="PDZ domain-like"/>
    <property type="match status" value="1"/>
</dbReference>
<keyword evidence="5" id="KW-1185">Reference proteome</keyword>
<reference evidence="4 5" key="1">
    <citation type="submission" date="2020-02" db="EMBL/GenBank/DDBJ databases">
        <title>Draft genome sequence of Haematococcus lacustris strain NIES-144.</title>
        <authorList>
            <person name="Morimoto D."/>
            <person name="Nakagawa S."/>
            <person name="Yoshida T."/>
            <person name="Sawayama S."/>
        </authorList>
    </citation>
    <scope>NUCLEOTIDE SEQUENCE [LARGE SCALE GENOMIC DNA]</scope>
    <source>
        <strain evidence="4 5">NIES-144</strain>
    </source>
</reference>
<gene>
    <name evidence="4" type="ORF">HaLaN_15170</name>
</gene>
<dbReference type="PANTHER" id="PTHR12651:SF1">
    <property type="entry name" value="26S PROTEASOME NON-ATPASE REGULATORY SUBUNIT 9"/>
    <property type="match status" value="1"/>
</dbReference>
<dbReference type="InterPro" id="IPR035269">
    <property type="entry name" value="PSMD9"/>
</dbReference>
<dbReference type="GO" id="GO:0005737">
    <property type="term" value="C:cytoplasm"/>
    <property type="evidence" value="ECO:0007669"/>
    <property type="project" value="TreeGrafter"/>
</dbReference>
<accession>A0A699Z9S4</accession>
<dbReference type="GO" id="GO:0070682">
    <property type="term" value="P:proteasome regulatory particle assembly"/>
    <property type="evidence" value="ECO:0007669"/>
    <property type="project" value="InterPro"/>
</dbReference>
<dbReference type="GO" id="GO:0005634">
    <property type="term" value="C:nucleus"/>
    <property type="evidence" value="ECO:0007669"/>
    <property type="project" value="TreeGrafter"/>
</dbReference>
<dbReference type="GO" id="GO:0000502">
    <property type="term" value="C:proteasome complex"/>
    <property type="evidence" value="ECO:0007669"/>
    <property type="project" value="UniProtKB-KW"/>
</dbReference>
<organism evidence="4 5">
    <name type="scientific">Haematococcus lacustris</name>
    <name type="common">Green alga</name>
    <name type="synonym">Haematococcus pluvialis</name>
    <dbReference type="NCBI Taxonomy" id="44745"/>
    <lineage>
        <taxon>Eukaryota</taxon>
        <taxon>Viridiplantae</taxon>
        <taxon>Chlorophyta</taxon>
        <taxon>core chlorophytes</taxon>
        <taxon>Chlorophyceae</taxon>
        <taxon>CS clade</taxon>
        <taxon>Chlamydomonadales</taxon>
        <taxon>Haematococcaceae</taxon>
        <taxon>Haematococcus</taxon>
    </lineage>
</organism>
<dbReference type="InterPro" id="IPR001478">
    <property type="entry name" value="PDZ"/>
</dbReference>
<dbReference type="Proteomes" id="UP000485058">
    <property type="component" value="Unassembled WGS sequence"/>
</dbReference>
<sequence>MKEVDAALVALHAAIREERQQAALNTSSPAPAAPPQPQLPQRSLADGSQQQPLGAPAFAEVDEITEGSPAHAGGLRLGDRVCAFAGVTTGPAVLQRVAQALAASEGKVLQVDILRAKQAMTVSLTPRNMEPAA</sequence>
<dbReference type="PANTHER" id="PTHR12651">
    <property type="entry name" value="26S PROTEASOME NON-ATPASE REGULATORY SUBUNIT 9"/>
    <property type="match status" value="1"/>
</dbReference>
<proteinExistence type="inferred from homology"/>
<dbReference type="Gene3D" id="2.30.42.10">
    <property type="match status" value="1"/>
</dbReference>
<comment type="caution">
    <text evidence="4">The sequence shown here is derived from an EMBL/GenBank/DDBJ whole genome shotgun (WGS) entry which is preliminary data.</text>
</comment>
<evidence type="ECO:0000256" key="1">
    <source>
        <dbReference type="ARBA" id="ARBA00005256"/>
    </source>
</evidence>
<dbReference type="AlphaFoldDB" id="A0A699Z9S4"/>
<comment type="similarity">
    <text evidence="1">Belongs to the proteasome subunit p27 family.</text>
</comment>
<dbReference type="EMBL" id="BLLF01001292">
    <property type="protein sequence ID" value="GFH18375.1"/>
    <property type="molecule type" value="Genomic_DNA"/>
</dbReference>
<dbReference type="Pfam" id="PF17820">
    <property type="entry name" value="PDZ_6"/>
    <property type="match status" value="1"/>
</dbReference>
<feature type="non-terminal residue" evidence="4">
    <location>
        <position position="1"/>
    </location>
</feature>
<evidence type="ECO:0000313" key="5">
    <source>
        <dbReference type="Proteomes" id="UP000485058"/>
    </source>
</evidence>
<evidence type="ECO:0000259" key="3">
    <source>
        <dbReference type="SMART" id="SM00228"/>
    </source>
</evidence>
<dbReference type="InterPro" id="IPR041489">
    <property type="entry name" value="PDZ_6"/>
</dbReference>
<feature type="domain" description="PDZ" evidence="3">
    <location>
        <begin position="9"/>
        <end position="117"/>
    </location>
</feature>
<evidence type="ECO:0000313" key="4">
    <source>
        <dbReference type="EMBL" id="GFH18375.1"/>
    </source>
</evidence>
<name>A0A699Z9S4_HAELA</name>
<keyword evidence="4" id="KW-0647">Proteasome</keyword>
<evidence type="ECO:0000256" key="2">
    <source>
        <dbReference type="SAM" id="MobiDB-lite"/>
    </source>
</evidence>
<protein>
    <submittedName>
        <fullName evidence="4">26S proteasome non-ATPase regulatory subunit 9</fullName>
    </submittedName>
</protein>
<dbReference type="SMART" id="SM00228">
    <property type="entry name" value="PDZ"/>
    <property type="match status" value="1"/>
</dbReference>
<feature type="region of interest" description="Disordered" evidence="2">
    <location>
        <begin position="20"/>
        <end position="58"/>
    </location>
</feature>